<dbReference type="GO" id="GO:0008270">
    <property type="term" value="F:zinc ion binding"/>
    <property type="evidence" value="ECO:0007669"/>
    <property type="project" value="UniProtKB-KW"/>
</dbReference>
<dbReference type="PANTHER" id="PTHR11685">
    <property type="entry name" value="RBR FAMILY RING FINGER AND IBR DOMAIN-CONTAINING"/>
    <property type="match status" value="1"/>
</dbReference>
<dbReference type="Pfam" id="PF01485">
    <property type="entry name" value="IBR"/>
    <property type="match status" value="1"/>
</dbReference>
<evidence type="ECO:0000313" key="8">
    <source>
        <dbReference type="Proteomes" id="UP001219525"/>
    </source>
</evidence>
<keyword evidence="2" id="KW-0863">Zinc-finger</keyword>
<dbReference type="GO" id="GO:0016567">
    <property type="term" value="P:protein ubiquitination"/>
    <property type="evidence" value="ECO:0007669"/>
    <property type="project" value="InterPro"/>
</dbReference>
<comment type="caution">
    <text evidence="7">The sequence shown here is derived from an EMBL/GenBank/DDBJ whole genome shotgun (WGS) entry which is preliminary data.</text>
</comment>
<keyword evidence="3" id="KW-0833">Ubl conjugation pathway</keyword>
<evidence type="ECO:0000256" key="4">
    <source>
        <dbReference type="ARBA" id="ARBA00022833"/>
    </source>
</evidence>
<evidence type="ECO:0000313" key="7">
    <source>
        <dbReference type="EMBL" id="KAJ7223310.1"/>
    </source>
</evidence>
<dbReference type="Proteomes" id="UP001219525">
    <property type="component" value="Unassembled WGS sequence"/>
</dbReference>
<feature type="region of interest" description="Disordered" evidence="5">
    <location>
        <begin position="84"/>
        <end position="103"/>
    </location>
</feature>
<keyword evidence="4" id="KW-0862">Zinc</keyword>
<name>A0AAD7E167_9AGAR</name>
<dbReference type="InterPro" id="IPR031127">
    <property type="entry name" value="E3_UB_ligase_RBR"/>
</dbReference>
<evidence type="ECO:0000256" key="1">
    <source>
        <dbReference type="ARBA" id="ARBA00022723"/>
    </source>
</evidence>
<organism evidence="7 8">
    <name type="scientific">Mycena pura</name>
    <dbReference type="NCBI Taxonomy" id="153505"/>
    <lineage>
        <taxon>Eukaryota</taxon>
        <taxon>Fungi</taxon>
        <taxon>Dikarya</taxon>
        <taxon>Basidiomycota</taxon>
        <taxon>Agaricomycotina</taxon>
        <taxon>Agaricomycetes</taxon>
        <taxon>Agaricomycetidae</taxon>
        <taxon>Agaricales</taxon>
        <taxon>Marasmiineae</taxon>
        <taxon>Mycenaceae</taxon>
        <taxon>Mycena</taxon>
    </lineage>
</organism>
<keyword evidence="1" id="KW-0479">Metal-binding</keyword>
<evidence type="ECO:0000256" key="3">
    <source>
        <dbReference type="ARBA" id="ARBA00022786"/>
    </source>
</evidence>
<dbReference type="InterPro" id="IPR002867">
    <property type="entry name" value="IBR_dom"/>
</dbReference>
<feature type="compositionally biased region" description="Basic and acidic residues" evidence="5">
    <location>
        <begin position="84"/>
        <end position="96"/>
    </location>
</feature>
<dbReference type="GO" id="GO:0004842">
    <property type="term" value="F:ubiquitin-protein transferase activity"/>
    <property type="evidence" value="ECO:0007669"/>
    <property type="project" value="InterPro"/>
</dbReference>
<gene>
    <name evidence="7" type="ORF">GGX14DRAFT_657898</name>
</gene>
<evidence type="ECO:0000256" key="5">
    <source>
        <dbReference type="SAM" id="MobiDB-lite"/>
    </source>
</evidence>
<evidence type="ECO:0000259" key="6">
    <source>
        <dbReference type="Pfam" id="PF01485"/>
    </source>
</evidence>
<keyword evidence="8" id="KW-1185">Reference proteome</keyword>
<accession>A0AAD7E167</accession>
<reference evidence="7" key="1">
    <citation type="submission" date="2023-03" db="EMBL/GenBank/DDBJ databases">
        <title>Massive genome expansion in bonnet fungi (Mycena s.s.) driven by repeated elements and novel gene families across ecological guilds.</title>
        <authorList>
            <consortium name="Lawrence Berkeley National Laboratory"/>
            <person name="Harder C.B."/>
            <person name="Miyauchi S."/>
            <person name="Viragh M."/>
            <person name="Kuo A."/>
            <person name="Thoen E."/>
            <person name="Andreopoulos B."/>
            <person name="Lu D."/>
            <person name="Skrede I."/>
            <person name="Drula E."/>
            <person name="Henrissat B."/>
            <person name="Morin E."/>
            <person name="Kohler A."/>
            <person name="Barry K."/>
            <person name="LaButti K."/>
            <person name="Morin E."/>
            <person name="Salamov A."/>
            <person name="Lipzen A."/>
            <person name="Mereny Z."/>
            <person name="Hegedus B."/>
            <person name="Baldrian P."/>
            <person name="Stursova M."/>
            <person name="Weitz H."/>
            <person name="Taylor A."/>
            <person name="Grigoriev I.V."/>
            <person name="Nagy L.G."/>
            <person name="Martin F."/>
            <person name="Kauserud H."/>
        </authorList>
    </citation>
    <scope>NUCLEOTIDE SEQUENCE</scope>
    <source>
        <strain evidence="7">9144</strain>
    </source>
</reference>
<proteinExistence type="predicted"/>
<sequence length="404" mass="45904">MPLKQTWRDFMKNAGIFTMPGAEHVARYQQYNDPGKRALEEWRARETNKGGKSAPDSRPKCTICQSHCEICDNPWQLTNEDRMAEKHAHAPDDVDTPRAGTRQRRKLHGIQLPHCGHIFCGVSFLSGQRLHWHWHGRASRYADDHHDGMQACLAQTIHMALNLTFNPDDYGTGLDQRGVETRVPGGRADFPVTCPECRGNPAEPPPRISSRTAQLVLGEANMENWRHVRYLSTLMECPHRGCGEDFDPKDPKYNANVRSSLTNAITRVQCPRCRGYSCKVCKCIWHDSLTCEAYRAMPDTDRSPEDIAFADLARQVRWRRCRKCSRMVELQTAVYISMDASEQLACPILASPHTCSVPSHITCVCRHHFCYKCGADFEYKEGKYQCTGGTGCAVWDEQNLFAQE</sequence>
<dbReference type="AlphaFoldDB" id="A0AAD7E167"/>
<dbReference type="EMBL" id="JARJCW010000006">
    <property type="protein sequence ID" value="KAJ7223310.1"/>
    <property type="molecule type" value="Genomic_DNA"/>
</dbReference>
<feature type="domain" description="IBR" evidence="6">
    <location>
        <begin position="232"/>
        <end position="291"/>
    </location>
</feature>
<protein>
    <recommendedName>
        <fullName evidence="6">IBR domain-containing protein</fullName>
    </recommendedName>
</protein>
<evidence type="ECO:0000256" key="2">
    <source>
        <dbReference type="ARBA" id="ARBA00022771"/>
    </source>
</evidence>